<feature type="domain" description="RRM" evidence="2">
    <location>
        <begin position="4"/>
        <end position="34"/>
    </location>
</feature>
<dbReference type="EMBL" id="LUHQ01000005">
    <property type="protein sequence ID" value="OAO95890.1"/>
    <property type="molecule type" value="Genomic_DNA"/>
</dbReference>
<dbReference type="GO" id="GO:0003723">
    <property type="term" value="F:RNA binding"/>
    <property type="evidence" value="ECO:0007669"/>
    <property type="project" value="InterPro"/>
</dbReference>
<dbReference type="InterPro" id="IPR035979">
    <property type="entry name" value="RBD_domain_sf"/>
</dbReference>
<protein>
    <submittedName>
        <fullName evidence="3">RS41</fullName>
    </submittedName>
</protein>
<dbReference type="Gene3D" id="3.30.70.330">
    <property type="match status" value="1"/>
</dbReference>
<accession>A0A178UQX9</accession>
<evidence type="ECO:0000256" key="1">
    <source>
        <dbReference type="SAM" id="MobiDB-lite"/>
    </source>
</evidence>
<comment type="caution">
    <text evidence="3">The sequence shown here is derived from an EMBL/GenBank/DDBJ whole genome shotgun (WGS) entry which is preliminary data.</text>
</comment>
<dbReference type="InterPro" id="IPR000504">
    <property type="entry name" value="RRM_dom"/>
</dbReference>
<gene>
    <name evidence="3" type="ordered locus">AXX17_At5g50910</name>
</gene>
<name>A0A178UQX9_ARATH</name>
<reference evidence="4" key="1">
    <citation type="journal article" date="2016" name="Proc. Natl. Acad. Sci. U.S.A.">
        <title>Chromosome-level assembly of Arabidopsis thaliana Ler reveals the extent of translocation and inversion polymorphisms.</title>
        <authorList>
            <person name="Zapata L."/>
            <person name="Ding J."/>
            <person name="Willing E.M."/>
            <person name="Hartwig B."/>
            <person name="Bezdan D."/>
            <person name="Jiao W.B."/>
            <person name="Patel V."/>
            <person name="Velikkakam James G."/>
            <person name="Koornneef M."/>
            <person name="Ossowski S."/>
            <person name="Schneeberger K."/>
        </authorList>
    </citation>
    <scope>NUCLEOTIDE SEQUENCE [LARGE SCALE GENOMIC DNA]</scope>
    <source>
        <strain evidence="4">cv. Landsberg erecta</strain>
    </source>
</reference>
<evidence type="ECO:0000313" key="4">
    <source>
        <dbReference type="Proteomes" id="UP000078284"/>
    </source>
</evidence>
<dbReference type="Proteomes" id="UP000078284">
    <property type="component" value="Chromosome 5"/>
</dbReference>
<evidence type="ECO:0000313" key="3">
    <source>
        <dbReference type="EMBL" id="OAO95890.1"/>
    </source>
</evidence>
<dbReference type="Pfam" id="PF00076">
    <property type="entry name" value="RRM_1"/>
    <property type="match status" value="1"/>
</dbReference>
<feature type="compositionally biased region" description="Polar residues" evidence="1">
    <location>
        <begin position="63"/>
        <end position="76"/>
    </location>
</feature>
<proteinExistence type="predicted"/>
<dbReference type="AlphaFoldDB" id="A0A178UQX9"/>
<dbReference type="InterPro" id="IPR012677">
    <property type="entry name" value="Nucleotide-bd_a/b_plait_sf"/>
</dbReference>
<dbReference type="SUPFAM" id="SSF54928">
    <property type="entry name" value="RNA-binding domain, RBD"/>
    <property type="match status" value="1"/>
</dbReference>
<sequence length="76" mass="8773">MKPVFCGNFEYDARESDLERLFRKYGKVERVDMKAGKICFDLGMPILPHSPLMDNMENPFPAQKSQPHPRNGTTFP</sequence>
<evidence type="ECO:0000259" key="2">
    <source>
        <dbReference type="Pfam" id="PF00076"/>
    </source>
</evidence>
<organism evidence="3 4">
    <name type="scientific">Arabidopsis thaliana</name>
    <name type="common">Mouse-ear cress</name>
    <dbReference type="NCBI Taxonomy" id="3702"/>
    <lineage>
        <taxon>Eukaryota</taxon>
        <taxon>Viridiplantae</taxon>
        <taxon>Streptophyta</taxon>
        <taxon>Embryophyta</taxon>
        <taxon>Tracheophyta</taxon>
        <taxon>Spermatophyta</taxon>
        <taxon>Magnoliopsida</taxon>
        <taxon>eudicotyledons</taxon>
        <taxon>Gunneridae</taxon>
        <taxon>Pentapetalae</taxon>
        <taxon>rosids</taxon>
        <taxon>malvids</taxon>
        <taxon>Brassicales</taxon>
        <taxon>Brassicaceae</taxon>
        <taxon>Camelineae</taxon>
        <taxon>Arabidopsis</taxon>
    </lineage>
</organism>
<feature type="region of interest" description="Disordered" evidence="1">
    <location>
        <begin position="53"/>
        <end position="76"/>
    </location>
</feature>